<dbReference type="SMART" id="SM00256">
    <property type="entry name" value="FBOX"/>
    <property type="match status" value="1"/>
</dbReference>
<evidence type="ECO:0000313" key="2">
    <source>
        <dbReference type="EMBL" id="WMV10125.1"/>
    </source>
</evidence>
<dbReference type="InterPro" id="IPR036047">
    <property type="entry name" value="F-box-like_dom_sf"/>
</dbReference>
<accession>A0AAF0PVR1</accession>
<dbReference type="PANTHER" id="PTHR34145:SF28">
    <property type="entry name" value="F-BOX DOMAIN-CONTAINING PROTEIN"/>
    <property type="match status" value="1"/>
</dbReference>
<organism evidence="2 3">
    <name type="scientific">Solanum verrucosum</name>
    <dbReference type="NCBI Taxonomy" id="315347"/>
    <lineage>
        <taxon>Eukaryota</taxon>
        <taxon>Viridiplantae</taxon>
        <taxon>Streptophyta</taxon>
        <taxon>Embryophyta</taxon>
        <taxon>Tracheophyta</taxon>
        <taxon>Spermatophyta</taxon>
        <taxon>Magnoliopsida</taxon>
        <taxon>eudicotyledons</taxon>
        <taxon>Gunneridae</taxon>
        <taxon>Pentapetalae</taxon>
        <taxon>asterids</taxon>
        <taxon>lamiids</taxon>
        <taxon>Solanales</taxon>
        <taxon>Solanaceae</taxon>
        <taxon>Solanoideae</taxon>
        <taxon>Solaneae</taxon>
        <taxon>Solanum</taxon>
    </lineage>
</organism>
<dbReference type="InterPro" id="IPR001810">
    <property type="entry name" value="F-box_dom"/>
</dbReference>
<feature type="domain" description="F-box" evidence="1">
    <location>
        <begin position="7"/>
        <end position="47"/>
    </location>
</feature>
<dbReference type="InterPro" id="IPR055357">
    <property type="entry name" value="LRR_At1g61320_AtMIF1"/>
</dbReference>
<proteinExistence type="predicted"/>
<dbReference type="Proteomes" id="UP001234989">
    <property type="component" value="Chromosome 1"/>
</dbReference>
<dbReference type="SUPFAM" id="SSF52047">
    <property type="entry name" value="RNI-like"/>
    <property type="match status" value="1"/>
</dbReference>
<dbReference type="InterPro" id="IPR032675">
    <property type="entry name" value="LRR_dom_sf"/>
</dbReference>
<gene>
    <name evidence="2" type="ORF">MTR67_003510</name>
</gene>
<dbReference type="EMBL" id="CP133612">
    <property type="protein sequence ID" value="WMV10125.1"/>
    <property type="molecule type" value="Genomic_DNA"/>
</dbReference>
<dbReference type="AlphaFoldDB" id="A0AAF0PVR1"/>
<dbReference type="PANTHER" id="PTHR34145">
    <property type="entry name" value="OS02G0105600 PROTEIN"/>
    <property type="match status" value="1"/>
</dbReference>
<protein>
    <recommendedName>
        <fullName evidence="1">F-box domain-containing protein</fullName>
    </recommendedName>
</protein>
<name>A0AAF0PVR1_SOLVR</name>
<dbReference type="Pfam" id="PF23622">
    <property type="entry name" value="LRR_At1g61320_AtMIF1"/>
    <property type="match status" value="1"/>
</dbReference>
<dbReference type="Gene3D" id="3.80.10.10">
    <property type="entry name" value="Ribonuclease Inhibitor"/>
    <property type="match status" value="1"/>
</dbReference>
<evidence type="ECO:0000259" key="1">
    <source>
        <dbReference type="SMART" id="SM00256"/>
    </source>
</evidence>
<reference evidence="2" key="1">
    <citation type="submission" date="2023-08" db="EMBL/GenBank/DDBJ databases">
        <title>A de novo genome assembly of Solanum verrucosum Schlechtendal, a Mexican diploid species geographically isolated from the other diploid A-genome species in potato relatives.</title>
        <authorList>
            <person name="Hosaka K."/>
        </authorList>
    </citation>
    <scope>NUCLEOTIDE SEQUENCE</scope>
    <source>
        <tissue evidence="2">Young leaves</tissue>
    </source>
</reference>
<sequence length="375" mass="43102">MTSMNVLSVCVIHKILSYLSFQEAAKLSLVSKTWLQAWLAHPNLEFAFPYGLGDDKIVDQVMERYCQTKTPIEKFQLSISIPVFHCRIVFPQIDKWLRIPLQNGIKDLTCEVYEPSYPFPIFTFLTTNSSRQLVLLGCNLMVHSLSTVTTTQLASSHSLRKLSLTQVQLDDNMLRAMLNCCPLIDDFIIEHCHSLTNIELQNLQNIKSVSISCYENQSVKIQAPTLQHLFYFGCCWKKSPILDIVECQNLKFLQLADMWISEGFLQHLISTSQFLENLALDNCNGLWEIDAPNLVSLEYDGDLIPQLKIAKESHQLKNSRISHHRLKNLNVAWFGELREILSKSTSWSLVFLRFWECNEINTNDLVLHHTVATPK</sequence>
<dbReference type="SUPFAM" id="SSF81383">
    <property type="entry name" value="F-box domain"/>
    <property type="match status" value="1"/>
</dbReference>
<dbReference type="InterPro" id="IPR053772">
    <property type="entry name" value="At1g61320/At1g61330-like"/>
</dbReference>
<evidence type="ECO:0000313" key="3">
    <source>
        <dbReference type="Proteomes" id="UP001234989"/>
    </source>
</evidence>
<keyword evidence="3" id="KW-1185">Reference proteome</keyword>
<dbReference type="Pfam" id="PF00646">
    <property type="entry name" value="F-box"/>
    <property type="match status" value="1"/>
</dbReference>